<dbReference type="AlphaFoldDB" id="A0AAV7TKP7"/>
<dbReference type="Proteomes" id="UP001066276">
    <property type="component" value="Chromosome 3_2"/>
</dbReference>
<dbReference type="EMBL" id="JANPWB010000006">
    <property type="protein sequence ID" value="KAJ1177198.1"/>
    <property type="molecule type" value="Genomic_DNA"/>
</dbReference>
<keyword evidence="3" id="KW-1185">Reference proteome</keyword>
<evidence type="ECO:0000313" key="2">
    <source>
        <dbReference type="EMBL" id="KAJ1177198.1"/>
    </source>
</evidence>
<proteinExistence type="predicted"/>
<comment type="caution">
    <text evidence="2">The sequence shown here is derived from an EMBL/GenBank/DDBJ whole genome shotgun (WGS) entry which is preliminary data.</text>
</comment>
<organism evidence="2 3">
    <name type="scientific">Pleurodeles waltl</name>
    <name type="common">Iberian ribbed newt</name>
    <dbReference type="NCBI Taxonomy" id="8319"/>
    <lineage>
        <taxon>Eukaryota</taxon>
        <taxon>Metazoa</taxon>
        <taxon>Chordata</taxon>
        <taxon>Craniata</taxon>
        <taxon>Vertebrata</taxon>
        <taxon>Euteleostomi</taxon>
        <taxon>Amphibia</taxon>
        <taxon>Batrachia</taxon>
        <taxon>Caudata</taxon>
        <taxon>Salamandroidea</taxon>
        <taxon>Salamandridae</taxon>
        <taxon>Pleurodelinae</taxon>
        <taxon>Pleurodeles</taxon>
    </lineage>
</organism>
<feature type="compositionally biased region" description="Basic residues" evidence="1">
    <location>
        <begin position="72"/>
        <end position="81"/>
    </location>
</feature>
<gene>
    <name evidence="2" type="ORF">NDU88_002459</name>
</gene>
<sequence>MRRGGTCRAAVSARAETRTCAPRLCSASPEGPVCPVCFVMCRQRMSTGRRSHAGEESGAASWSRAAQELQRSRRAAARKSLRGIGGRGSNSTSCPAIPRKPPLLECAEPLDLNQQSSKSAHEVGAFSSTPLPARSFSATSKLKILCAHKDNAGAQKLGNK</sequence>
<evidence type="ECO:0000256" key="1">
    <source>
        <dbReference type="SAM" id="MobiDB-lite"/>
    </source>
</evidence>
<feature type="region of interest" description="Disordered" evidence="1">
    <location>
        <begin position="49"/>
        <end position="133"/>
    </location>
</feature>
<name>A0AAV7TKP7_PLEWA</name>
<accession>A0AAV7TKP7</accession>
<evidence type="ECO:0000313" key="3">
    <source>
        <dbReference type="Proteomes" id="UP001066276"/>
    </source>
</evidence>
<protein>
    <submittedName>
        <fullName evidence="2">Uncharacterized protein</fullName>
    </submittedName>
</protein>
<reference evidence="2" key="1">
    <citation type="journal article" date="2022" name="bioRxiv">
        <title>Sequencing and chromosome-scale assembly of the giantPleurodeles waltlgenome.</title>
        <authorList>
            <person name="Brown T."/>
            <person name="Elewa A."/>
            <person name="Iarovenko S."/>
            <person name="Subramanian E."/>
            <person name="Araus A.J."/>
            <person name="Petzold A."/>
            <person name="Susuki M."/>
            <person name="Suzuki K.-i.T."/>
            <person name="Hayashi T."/>
            <person name="Toyoda A."/>
            <person name="Oliveira C."/>
            <person name="Osipova E."/>
            <person name="Leigh N.D."/>
            <person name="Simon A."/>
            <person name="Yun M.H."/>
        </authorList>
    </citation>
    <scope>NUCLEOTIDE SEQUENCE</scope>
    <source>
        <strain evidence="2">20211129_DDA</strain>
        <tissue evidence="2">Liver</tissue>
    </source>
</reference>